<evidence type="ECO:0000256" key="7">
    <source>
        <dbReference type="SAM" id="MobiDB-lite"/>
    </source>
</evidence>
<keyword evidence="4 6" id="KW-0694">RNA-binding</keyword>
<dbReference type="InterPro" id="IPR034365">
    <property type="entry name" value="AtC3H46-like_RRM"/>
</dbReference>
<accession>A0A6D2JL29</accession>
<evidence type="ECO:0000313" key="11">
    <source>
        <dbReference type="Proteomes" id="UP000467841"/>
    </source>
</evidence>
<evidence type="ECO:0000256" key="1">
    <source>
        <dbReference type="ARBA" id="ARBA00022723"/>
    </source>
</evidence>
<evidence type="ECO:0000256" key="6">
    <source>
        <dbReference type="PROSITE-ProRule" id="PRU00176"/>
    </source>
</evidence>
<reference evidence="9 11" key="1">
    <citation type="submission" date="2020-01" db="EMBL/GenBank/DDBJ databases">
        <authorList>
            <person name="Mishra B."/>
        </authorList>
    </citation>
    <scope>NUCLEOTIDE SEQUENCE [LARGE SCALE GENOMIC DNA]</scope>
</reference>
<dbReference type="Gene3D" id="3.30.70.330">
    <property type="match status" value="1"/>
</dbReference>
<feature type="region of interest" description="Disordered" evidence="7">
    <location>
        <begin position="435"/>
        <end position="459"/>
    </location>
</feature>
<proteinExistence type="predicted"/>
<dbReference type="InterPro" id="IPR035979">
    <property type="entry name" value="RBD_domain_sf"/>
</dbReference>
<dbReference type="GO" id="GO:0008270">
    <property type="term" value="F:zinc ion binding"/>
    <property type="evidence" value="ECO:0007669"/>
    <property type="project" value="UniProtKB-KW"/>
</dbReference>
<dbReference type="OrthoDB" id="1897736at2759"/>
<keyword evidence="2" id="KW-0863">Zinc-finger</keyword>
<dbReference type="PANTHER" id="PTHR24009">
    <property type="entry name" value="RNA-BINDING (RRM/RBD/RNP MOTIFS)"/>
    <property type="match status" value="1"/>
</dbReference>
<keyword evidence="11" id="KW-1185">Reference proteome</keyword>
<feature type="domain" description="RRM" evidence="8">
    <location>
        <begin position="270"/>
        <end position="346"/>
    </location>
</feature>
<protein>
    <recommendedName>
        <fullName evidence="8">RRM domain-containing protein</fullName>
    </recommendedName>
</protein>
<dbReference type="AlphaFoldDB" id="A0A6D2JL29"/>
<evidence type="ECO:0000313" key="10">
    <source>
        <dbReference type="EMBL" id="CAA7048508.1"/>
    </source>
</evidence>
<dbReference type="InterPro" id="IPR000504">
    <property type="entry name" value="RRM_dom"/>
</dbReference>
<dbReference type="Pfam" id="PF23182">
    <property type="entry name" value="PABC_AtC3H46"/>
    <property type="match status" value="1"/>
</dbReference>
<dbReference type="InterPro" id="IPR012677">
    <property type="entry name" value="Nucleotide-bd_a/b_plait_sf"/>
</dbReference>
<dbReference type="GO" id="GO:0003677">
    <property type="term" value="F:DNA binding"/>
    <property type="evidence" value="ECO:0007669"/>
    <property type="project" value="UniProtKB-KW"/>
</dbReference>
<evidence type="ECO:0000256" key="4">
    <source>
        <dbReference type="ARBA" id="ARBA00022884"/>
    </source>
</evidence>
<keyword evidence="1" id="KW-0479">Metal-binding</keyword>
<dbReference type="SUPFAM" id="SSF54928">
    <property type="entry name" value="RNA-binding domain, RBD"/>
    <property type="match status" value="1"/>
</dbReference>
<evidence type="ECO:0000256" key="5">
    <source>
        <dbReference type="ARBA" id="ARBA00023125"/>
    </source>
</evidence>
<sequence>MDPDDPTSVIFTKIRTLEPDNASKIIGYFLLQDMEQSDLIRIAFGPDTLIQTFCRKAKSDLGLSSNGFSSNPISRPINIRRQPFSQSSPRNGFYEFARNPNPLSSSFTSGTLSSNPNFDSSPFRDGSSLFASSSGDFADEQQQQLSNHFSLLNNEDPFANFHKRSYSANDAFLESDEQWLGGAGYRFPQGGLVDDFSSSSGFVSPSEMDYVFLQREEMMMMKLARQQRIAAAQFLLQRRNLQRQGSGQFGEEGGYYYSQSRHERDESVSRQIYLTFPSESTFTDADVSHYFSNFGTVEDVRIPYQQQRMYGFVTFANAESVRIILARGNPHFICDSRVLVKPYKEKGKILQSKRQHQQLQQLIERGDYSPSLSPSAMDSRELYDCRLGPRMFSSHTQEMLRRKAEQQADLQQAIIEVELQRRRFLNLQLPDMESDESIHHHQRSLSIGSPPHFPPRFNHSLLFQSENNAEEITEGDRDTSEKHLQLGANSSEECGYSNDFYKRQETSLENSLPESLFGSPKKSDEARQTESDTEQSKEAAPDQSA</sequence>
<evidence type="ECO:0000256" key="3">
    <source>
        <dbReference type="ARBA" id="ARBA00022833"/>
    </source>
</evidence>
<evidence type="ECO:0000256" key="2">
    <source>
        <dbReference type="ARBA" id="ARBA00022771"/>
    </source>
</evidence>
<dbReference type="EMBL" id="CACVBM020001385">
    <property type="protein sequence ID" value="CAA7048508.1"/>
    <property type="molecule type" value="Genomic_DNA"/>
</dbReference>
<dbReference type="PROSITE" id="PS50102">
    <property type="entry name" value="RRM"/>
    <property type="match status" value="1"/>
</dbReference>
<dbReference type="GO" id="GO:0003723">
    <property type="term" value="F:RNA binding"/>
    <property type="evidence" value="ECO:0007669"/>
    <property type="project" value="UniProtKB-UniRule"/>
</dbReference>
<evidence type="ECO:0000313" key="9">
    <source>
        <dbReference type="EMBL" id="CAA7044400.1"/>
    </source>
</evidence>
<dbReference type="CDD" id="cd12458">
    <property type="entry name" value="RRM_AtC3H46_like"/>
    <property type="match status" value="1"/>
</dbReference>
<feature type="compositionally biased region" description="Basic and acidic residues" evidence="7">
    <location>
        <begin position="521"/>
        <end position="545"/>
    </location>
</feature>
<dbReference type="EMBL" id="CACVBM020001297">
    <property type="protein sequence ID" value="CAA7044400.1"/>
    <property type="molecule type" value="Genomic_DNA"/>
</dbReference>
<dbReference type="FunFam" id="3.30.70.330:FF:000678">
    <property type="entry name" value="zinc finger CCCH domain-containing protein 53-like isoform X2"/>
    <property type="match status" value="1"/>
</dbReference>
<dbReference type="PANTHER" id="PTHR24009:SF20">
    <property type="entry name" value="RNA-BINDING (RRM_RBD_RNP MOTIFS) FAMILY PROTEIN"/>
    <property type="match status" value="1"/>
</dbReference>
<dbReference type="InterPro" id="IPR056276">
    <property type="entry name" value="AtC3H46-like_PABC-like"/>
</dbReference>
<keyword evidence="3" id="KW-0862">Zinc</keyword>
<feature type="region of interest" description="Disordered" evidence="7">
    <location>
        <begin position="487"/>
        <end position="545"/>
    </location>
</feature>
<organism evidence="9 11">
    <name type="scientific">Microthlaspi erraticum</name>
    <dbReference type="NCBI Taxonomy" id="1685480"/>
    <lineage>
        <taxon>Eukaryota</taxon>
        <taxon>Viridiplantae</taxon>
        <taxon>Streptophyta</taxon>
        <taxon>Embryophyta</taxon>
        <taxon>Tracheophyta</taxon>
        <taxon>Spermatophyta</taxon>
        <taxon>Magnoliopsida</taxon>
        <taxon>eudicotyledons</taxon>
        <taxon>Gunneridae</taxon>
        <taxon>Pentapetalae</taxon>
        <taxon>rosids</taxon>
        <taxon>malvids</taxon>
        <taxon>Brassicales</taxon>
        <taxon>Brassicaceae</taxon>
        <taxon>Coluteocarpeae</taxon>
        <taxon>Microthlaspi</taxon>
    </lineage>
</organism>
<dbReference type="SMART" id="SM00360">
    <property type="entry name" value="RRM"/>
    <property type="match status" value="1"/>
</dbReference>
<evidence type="ECO:0000259" key="8">
    <source>
        <dbReference type="PROSITE" id="PS50102"/>
    </source>
</evidence>
<keyword evidence="5" id="KW-0238">DNA-binding</keyword>
<name>A0A6D2JL29_9BRAS</name>
<gene>
    <name evidence="9" type="ORF">MERR_LOCUS31635</name>
    <name evidence="10" type="ORF">MERR_LOCUS35743</name>
</gene>
<dbReference type="Proteomes" id="UP000467841">
    <property type="component" value="Unassembled WGS sequence"/>
</dbReference>
<dbReference type="Pfam" id="PF00076">
    <property type="entry name" value="RRM_1"/>
    <property type="match status" value="1"/>
</dbReference>